<dbReference type="Proteomes" id="UP001591681">
    <property type="component" value="Unassembled WGS sequence"/>
</dbReference>
<feature type="region of interest" description="Disordered" evidence="1">
    <location>
        <begin position="13"/>
        <end position="35"/>
    </location>
</feature>
<dbReference type="SUPFAM" id="SSF51110">
    <property type="entry name" value="alpha-D-mannose-specific plant lectins"/>
    <property type="match status" value="1"/>
</dbReference>
<dbReference type="PROSITE" id="PS50927">
    <property type="entry name" value="BULB_LECTIN"/>
    <property type="match status" value="1"/>
</dbReference>
<gene>
    <name evidence="3" type="ORF">ACEWY4_018861</name>
</gene>
<accession>A0ABD1JEG2</accession>
<proteinExistence type="predicted"/>
<feature type="domain" description="Bulb-type lectin" evidence="2">
    <location>
        <begin position="38"/>
        <end position="149"/>
    </location>
</feature>
<dbReference type="Gene3D" id="2.90.10.10">
    <property type="entry name" value="Bulb-type lectin domain"/>
    <property type="match status" value="2"/>
</dbReference>
<protein>
    <recommendedName>
        <fullName evidence="2">Bulb-type lectin domain-containing protein</fullName>
    </recommendedName>
</protein>
<sequence length="149" mass="16761">MLAYKTSQLRASNITATSDQKPHSDPPVSHSFSKTMSRNALSCDGELHKGDYLLSNNRQYKAVFEEDGNFVVYGWKPIWSADTGKHPDAERIVMQGDCNFVMYTSSDKPVWHTNTAKSGGPHCTGRVVLQDDGALVVRNKYDQYWNSKK</sequence>
<dbReference type="InterPro" id="IPR001480">
    <property type="entry name" value="Bulb-type_lectin_dom"/>
</dbReference>
<organism evidence="3 4">
    <name type="scientific">Coilia grayii</name>
    <name type="common">Gray's grenadier anchovy</name>
    <dbReference type="NCBI Taxonomy" id="363190"/>
    <lineage>
        <taxon>Eukaryota</taxon>
        <taxon>Metazoa</taxon>
        <taxon>Chordata</taxon>
        <taxon>Craniata</taxon>
        <taxon>Vertebrata</taxon>
        <taxon>Euteleostomi</taxon>
        <taxon>Actinopterygii</taxon>
        <taxon>Neopterygii</taxon>
        <taxon>Teleostei</taxon>
        <taxon>Clupei</taxon>
        <taxon>Clupeiformes</taxon>
        <taxon>Clupeoidei</taxon>
        <taxon>Engraulidae</taxon>
        <taxon>Coilinae</taxon>
        <taxon>Coilia</taxon>
    </lineage>
</organism>
<dbReference type="InterPro" id="IPR036426">
    <property type="entry name" value="Bulb-type_lectin_dom_sf"/>
</dbReference>
<evidence type="ECO:0000256" key="1">
    <source>
        <dbReference type="SAM" id="MobiDB-lite"/>
    </source>
</evidence>
<reference evidence="3 4" key="1">
    <citation type="submission" date="2024-09" db="EMBL/GenBank/DDBJ databases">
        <title>A chromosome-level genome assembly of Gray's grenadier anchovy, Coilia grayii.</title>
        <authorList>
            <person name="Fu Z."/>
        </authorList>
    </citation>
    <scope>NUCLEOTIDE SEQUENCE [LARGE SCALE GENOMIC DNA]</scope>
    <source>
        <strain evidence="3">G4</strain>
        <tissue evidence="3">Muscle</tissue>
    </source>
</reference>
<evidence type="ECO:0000313" key="3">
    <source>
        <dbReference type="EMBL" id="KAL2085541.1"/>
    </source>
</evidence>
<evidence type="ECO:0000313" key="4">
    <source>
        <dbReference type="Proteomes" id="UP001591681"/>
    </source>
</evidence>
<keyword evidence="4" id="KW-1185">Reference proteome</keyword>
<dbReference type="EMBL" id="JBHFQA010000016">
    <property type="protein sequence ID" value="KAL2085541.1"/>
    <property type="molecule type" value="Genomic_DNA"/>
</dbReference>
<dbReference type="AlphaFoldDB" id="A0ABD1JEG2"/>
<comment type="caution">
    <text evidence="3">The sequence shown here is derived from an EMBL/GenBank/DDBJ whole genome shotgun (WGS) entry which is preliminary data.</text>
</comment>
<dbReference type="SMART" id="SM00108">
    <property type="entry name" value="B_lectin"/>
    <property type="match status" value="1"/>
</dbReference>
<evidence type="ECO:0000259" key="2">
    <source>
        <dbReference type="PROSITE" id="PS50927"/>
    </source>
</evidence>
<name>A0ABD1JEG2_9TELE</name>